<proteinExistence type="predicted"/>
<accession>A0A9P4LYA2</accession>
<gene>
    <name evidence="1" type="ORF">K490DRAFT_52614</name>
</gene>
<dbReference type="AlphaFoldDB" id="A0A9P4LYA2"/>
<sequence>MSNLETLPLVAWYTSNNRTPERDLGERRRRDGATSLGDLYWDRLQRLRQQIGLFVENAFEDSNGTASTTPSFHPDHVDGGIRYVDMDQERVFFSEKTPAGSLVVPSPWGERFVKASIGQHPTNVRERFNHTSQCLLGRIKRLPRQIGIFAQHVRRWRRLHNAINKSRSYRWWDTICGLERNKLVTVFLRLLEYYVRPPDSTDQERVFFSEKTPARSLMVPSPLAERFMKASIGQHPTNVRERLNHTSQCLRGRIKRLPRQAGIIIGGASNDPRRGIGSLAPTRTPDKIGAQDKREVVNRYEGQILLTISPTSAQRDANKTWPALLH</sequence>
<name>A0A9P4LYA2_9PEZI</name>
<evidence type="ECO:0000313" key="2">
    <source>
        <dbReference type="Proteomes" id="UP000799776"/>
    </source>
</evidence>
<dbReference type="Proteomes" id="UP000799776">
    <property type="component" value="Unassembled WGS sequence"/>
</dbReference>
<keyword evidence="2" id="KW-1185">Reference proteome</keyword>
<organism evidence="1 2">
    <name type="scientific">Saccharata proteae CBS 121410</name>
    <dbReference type="NCBI Taxonomy" id="1314787"/>
    <lineage>
        <taxon>Eukaryota</taxon>
        <taxon>Fungi</taxon>
        <taxon>Dikarya</taxon>
        <taxon>Ascomycota</taxon>
        <taxon>Pezizomycotina</taxon>
        <taxon>Dothideomycetes</taxon>
        <taxon>Dothideomycetes incertae sedis</taxon>
        <taxon>Botryosphaeriales</taxon>
        <taxon>Saccharataceae</taxon>
        <taxon>Saccharata</taxon>
    </lineage>
</organism>
<protein>
    <submittedName>
        <fullName evidence="1">Uncharacterized protein</fullName>
    </submittedName>
</protein>
<comment type="caution">
    <text evidence="1">The sequence shown here is derived from an EMBL/GenBank/DDBJ whole genome shotgun (WGS) entry which is preliminary data.</text>
</comment>
<dbReference type="EMBL" id="ML978711">
    <property type="protein sequence ID" value="KAF2091391.1"/>
    <property type="molecule type" value="Genomic_DNA"/>
</dbReference>
<reference evidence="1" key="1">
    <citation type="journal article" date="2020" name="Stud. Mycol.">
        <title>101 Dothideomycetes genomes: a test case for predicting lifestyles and emergence of pathogens.</title>
        <authorList>
            <person name="Haridas S."/>
            <person name="Albert R."/>
            <person name="Binder M."/>
            <person name="Bloem J."/>
            <person name="Labutti K."/>
            <person name="Salamov A."/>
            <person name="Andreopoulos B."/>
            <person name="Baker S."/>
            <person name="Barry K."/>
            <person name="Bills G."/>
            <person name="Bluhm B."/>
            <person name="Cannon C."/>
            <person name="Castanera R."/>
            <person name="Culley D."/>
            <person name="Daum C."/>
            <person name="Ezra D."/>
            <person name="Gonzalez J."/>
            <person name="Henrissat B."/>
            <person name="Kuo A."/>
            <person name="Liang C."/>
            <person name="Lipzen A."/>
            <person name="Lutzoni F."/>
            <person name="Magnuson J."/>
            <person name="Mondo S."/>
            <person name="Nolan M."/>
            <person name="Ohm R."/>
            <person name="Pangilinan J."/>
            <person name="Park H.-J."/>
            <person name="Ramirez L."/>
            <person name="Alfaro M."/>
            <person name="Sun H."/>
            <person name="Tritt A."/>
            <person name="Yoshinaga Y."/>
            <person name="Zwiers L.-H."/>
            <person name="Turgeon B."/>
            <person name="Goodwin S."/>
            <person name="Spatafora J."/>
            <person name="Crous P."/>
            <person name="Grigoriev I."/>
        </authorList>
    </citation>
    <scope>NUCLEOTIDE SEQUENCE</scope>
    <source>
        <strain evidence="1">CBS 121410</strain>
    </source>
</reference>
<evidence type="ECO:0000313" key="1">
    <source>
        <dbReference type="EMBL" id="KAF2091391.1"/>
    </source>
</evidence>